<proteinExistence type="predicted"/>
<name>A0A3B0ZCM8_9ZZZZ</name>
<dbReference type="EC" id="3.3.1.1" evidence="2"/>
<dbReference type="Gene3D" id="3.90.79.10">
    <property type="entry name" value="Nucleoside Triphosphate Pyrophosphohydrolase"/>
    <property type="match status" value="1"/>
</dbReference>
<dbReference type="GO" id="GO:0016787">
    <property type="term" value="F:hydrolase activity"/>
    <property type="evidence" value="ECO:0007669"/>
    <property type="project" value="UniProtKB-KW"/>
</dbReference>
<gene>
    <name evidence="2" type="ORF">MNBD_GAMMA17-1280</name>
</gene>
<dbReference type="Pfam" id="PF00293">
    <property type="entry name" value="NUDIX"/>
    <property type="match status" value="1"/>
</dbReference>
<dbReference type="PROSITE" id="PS51462">
    <property type="entry name" value="NUDIX"/>
    <property type="match status" value="1"/>
</dbReference>
<keyword evidence="2" id="KW-0378">Hydrolase</keyword>
<evidence type="ECO:0000313" key="2">
    <source>
        <dbReference type="EMBL" id="VAW85282.1"/>
    </source>
</evidence>
<reference evidence="2" key="1">
    <citation type="submission" date="2018-06" db="EMBL/GenBank/DDBJ databases">
        <authorList>
            <person name="Zhirakovskaya E."/>
        </authorList>
    </citation>
    <scope>NUCLEOTIDE SEQUENCE</scope>
</reference>
<dbReference type="PANTHER" id="PTHR43736">
    <property type="entry name" value="ADP-RIBOSE PYROPHOSPHATASE"/>
    <property type="match status" value="1"/>
</dbReference>
<accession>A0A3B0ZCM8</accession>
<protein>
    <submittedName>
        <fullName evidence="2">Adenosylhomocysteinase</fullName>
        <ecNumber evidence="2">3.3.1.1</ecNumber>
    </submittedName>
</protein>
<dbReference type="InterPro" id="IPR000086">
    <property type="entry name" value="NUDIX_hydrolase_dom"/>
</dbReference>
<feature type="domain" description="Nudix hydrolase" evidence="1">
    <location>
        <begin position="44"/>
        <end position="178"/>
    </location>
</feature>
<sequence>MNQALHLRKVSAHQPFDDVESAHQQAISSFIQTHQNFYARTLTVGHVTASAWVINPAYTHALLLHHKKLDRWLQPGGHIESDPDVLAAALREAREETGITQLKVVNEAVFDIDIHTIPENKKESEHQHYDIRYLFEADLNAMPIISDESNDVRWFMLEEIASSNDEASIQRMISKTINLRESRYSS</sequence>
<dbReference type="InterPro" id="IPR015797">
    <property type="entry name" value="NUDIX_hydrolase-like_dom_sf"/>
</dbReference>
<organism evidence="2">
    <name type="scientific">hydrothermal vent metagenome</name>
    <dbReference type="NCBI Taxonomy" id="652676"/>
    <lineage>
        <taxon>unclassified sequences</taxon>
        <taxon>metagenomes</taxon>
        <taxon>ecological metagenomes</taxon>
    </lineage>
</organism>
<evidence type="ECO:0000259" key="1">
    <source>
        <dbReference type="PROSITE" id="PS51462"/>
    </source>
</evidence>
<dbReference type="CDD" id="cd03674">
    <property type="entry name" value="NUDIX_Hydrolase"/>
    <property type="match status" value="1"/>
</dbReference>
<dbReference type="PANTHER" id="PTHR43736:SF1">
    <property type="entry name" value="DIHYDRONEOPTERIN TRIPHOSPHATE DIPHOSPHATASE"/>
    <property type="match status" value="1"/>
</dbReference>
<dbReference type="AlphaFoldDB" id="A0A3B0ZCM8"/>
<dbReference type="EMBL" id="UOFQ01000021">
    <property type="protein sequence ID" value="VAW85282.1"/>
    <property type="molecule type" value="Genomic_DNA"/>
</dbReference>
<dbReference type="SUPFAM" id="SSF55811">
    <property type="entry name" value="Nudix"/>
    <property type="match status" value="1"/>
</dbReference>